<dbReference type="SFLD" id="SFLDG01136">
    <property type="entry name" value="C1.6:_Phosphoserine_Phosphatas"/>
    <property type="match status" value="1"/>
</dbReference>
<evidence type="ECO:0000256" key="10">
    <source>
        <dbReference type="ARBA" id="ARBA00031051"/>
    </source>
</evidence>
<dbReference type="CDD" id="cd01630">
    <property type="entry name" value="HAD_KDO-like"/>
    <property type="match status" value="1"/>
</dbReference>
<dbReference type="InterPro" id="IPR036412">
    <property type="entry name" value="HAD-like_sf"/>
</dbReference>
<evidence type="ECO:0000256" key="2">
    <source>
        <dbReference type="ARBA" id="ARBA00001946"/>
    </source>
</evidence>
<dbReference type="NCBIfam" id="TIGR01670">
    <property type="entry name" value="KdsC-phosphatas"/>
    <property type="match status" value="1"/>
</dbReference>
<dbReference type="PANTHER" id="PTHR21485:SF3">
    <property type="entry name" value="N-ACYLNEURAMINATE CYTIDYLYLTRANSFERASE"/>
    <property type="match status" value="1"/>
</dbReference>
<keyword evidence="9" id="KW-0460">Magnesium</keyword>
<dbReference type="SFLD" id="SFLDG01138">
    <property type="entry name" value="C1.6.2:_Deoxy-d-mannose-octulo"/>
    <property type="match status" value="1"/>
</dbReference>
<keyword evidence="8 11" id="KW-0378">Hydrolase</keyword>
<gene>
    <name evidence="11" type="ORF">EUB48_00060</name>
</gene>
<dbReference type="SUPFAM" id="SSF56784">
    <property type="entry name" value="HAD-like"/>
    <property type="match status" value="1"/>
</dbReference>
<evidence type="ECO:0000313" key="11">
    <source>
        <dbReference type="EMBL" id="QDL35858.1"/>
    </source>
</evidence>
<sequence length="218" mass="22780">MTPTLATACAALPPDGALAPSGGRAALTPALTHAAREPALSFAPGLLLLAQGIRVAFFDVDGVLTDGGLYFSDRGETLKRFHTLDGHGLKLLQKAGITPVVITGRDSKPLRARLQALGITEVYYGTEDKRPAAEATLRALGLDWQQAAAIGDDWPDLAVMRCCAFACAPANAHIEVRAAAQHVTQARGGEGAAREFCDLLLVASGRYAALLAGQEPRA</sequence>
<organism evidence="11 12">
    <name type="scientific">Rhodoferax sediminis</name>
    <dbReference type="NCBI Taxonomy" id="2509614"/>
    <lineage>
        <taxon>Bacteria</taxon>
        <taxon>Pseudomonadati</taxon>
        <taxon>Pseudomonadota</taxon>
        <taxon>Betaproteobacteria</taxon>
        <taxon>Burkholderiales</taxon>
        <taxon>Comamonadaceae</taxon>
        <taxon>Rhodoferax</taxon>
    </lineage>
</organism>
<reference evidence="11 12" key="1">
    <citation type="submission" date="2019-01" db="EMBL/GenBank/DDBJ databases">
        <title>Genomic insights into a novel species Rhodoferax sp.</title>
        <authorList>
            <person name="Jin L."/>
        </authorList>
    </citation>
    <scope>NUCLEOTIDE SEQUENCE [LARGE SCALE GENOMIC DNA]</scope>
    <source>
        <strain evidence="11 12">CHu59-6-5</strain>
    </source>
</reference>
<evidence type="ECO:0000256" key="9">
    <source>
        <dbReference type="ARBA" id="ARBA00022842"/>
    </source>
</evidence>
<keyword evidence="12" id="KW-1185">Reference proteome</keyword>
<comment type="subunit">
    <text evidence="4">Homotetramer.</text>
</comment>
<dbReference type="PANTHER" id="PTHR21485">
    <property type="entry name" value="HAD SUPERFAMILY MEMBERS CMAS AND KDSC"/>
    <property type="match status" value="1"/>
</dbReference>
<comment type="catalytic activity">
    <reaction evidence="1">
        <text>3-deoxy-alpha-D-manno-2-octulosonate-8-phosphate + H2O = 3-deoxy-alpha-D-manno-oct-2-ulosonate + phosphate</text>
        <dbReference type="Rhea" id="RHEA:11500"/>
        <dbReference type="ChEBI" id="CHEBI:15377"/>
        <dbReference type="ChEBI" id="CHEBI:43474"/>
        <dbReference type="ChEBI" id="CHEBI:85985"/>
        <dbReference type="ChEBI" id="CHEBI:85986"/>
        <dbReference type="EC" id="3.1.3.45"/>
    </reaction>
</comment>
<dbReference type="GO" id="GO:0019143">
    <property type="term" value="F:3-deoxy-manno-octulosonate-8-phosphatase activity"/>
    <property type="evidence" value="ECO:0007669"/>
    <property type="project" value="UniProtKB-EC"/>
</dbReference>
<dbReference type="InterPro" id="IPR050793">
    <property type="entry name" value="CMP-NeuNAc_synthase"/>
</dbReference>
<dbReference type="InterPro" id="IPR023214">
    <property type="entry name" value="HAD_sf"/>
</dbReference>
<evidence type="ECO:0000256" key="7">
    <source>
        <dbReference type="ARBA" id="ARBA00022723"/>
    </source>
</evidence>
<dbReference type="GO" id="GO:0008781">
    <property type="term" value="F:N-acylneuraminate cytidylyltransferase activity"/>
    <property type="evidence" value="ECO:0007669"/>
    <property type="project" value="TreeGrafter"/>
</dbReference>
<accession>A0A515D646</accession>
<comment type="similarity">
    <text evidence="3">Belongs to the KdsC family.</text>
</comment>
<comment type="cofactor">
    <cofactor evidence="2">
        <name>Mg(2+)</name>
        <dbReference type="ChEBI" id="CHEBI:18420"/>
    </cofactor>
</comment>
<keyword evidence="7" id="KW-0479">Metal-binding</keyword>
<dbReference type="GO" id="GO:0046872">
    <property type="term" value="F:metal ion binding"/>
    <property type="evidence" value="ECO:0007669"/>
    <property type="project" value="UniProtKB-KW"/>
</dbReference>
<proteinExistence type="inferred from homology"/>
<dbReference type="EMBL" id="CP035503">
    <property type="protein sequence ID" value="QDL35858.1"/>
    <property type="molecule type" value="Genomic_DNA"/>
</dbReference>
<dbReference type="AlphaFoldDB" id="A0A515D646"/>
<evidence type="ECO:0000256" key="5">
    <source>
        <dbReference type="ARBA" id="ARBA00013066"/>
    </source>
</evidence>
<dbReference type="Pfam" id="PF08282">
    <property type="entry name" value="Hydrolase_3"/>
    <property type="match status" value="1"/>
</dbReference>
<protein>
    <recommendedName>
        <fullName evidence="6">3-deoxy-D-manno-octulosonate 8-phosphate phosphatase KdsC</fullName>
        <ecNumber evidence="5">3.1.3.45</ecNumber>
    </recommendedName>
    <alternativeName>
        <fullName evidence="10">KDO 8-P phosphatase</fullName>
    </alternativeName>
</protein>
<dbReference type="EC" id="3.1.3.45" evidence="5"/>
<name>A0A515D646_9BURK</name>
<dbReference type="FunFam" id="3.40.50.1000:FF:000029">
    <property type="entry name" value="3-deoxy-D-manno-octulosonate 8-phosphate phosphatase KdsC"/>
    <property type="match status" value="1"/>
</dbReference>
<evidence type="ECO:0000313" key="12">
    <source>
        <dbReference type="Proteomes" id="UP000316798"/>
    </source>
</evidence>
<dbReference type="KEGG" id="rhf:EUB48_00060"/>
<dbReference type="Gene3D" id="3.40.50.1000">
    <property type="entry name" value="HAD superfamily/HAD-like"/>
    <property type="match status" value="1"/>
</dbReference>
<dbReference type="RefSeq" id="WP_142816961.1">
    <property type="nucleotide sequence ID" value="NZ_CP035503.1"/>
</dbReference>
<evidence type="ECO:0000256" key="8">
    <source>
        <dbReference type="ARBA" id="ARBA00022801"/>
    </source>
</evidence>
<evidence type="ECO:0000256" key="3">
    <source>
        <dbReference type="ARBA" id="ARBA00005893"/>
    </source>
</evidence>
<evidence type="ECO:0000256" key="6">
    <source>
        <dbReference type="ARBA" id="ARBA00020092"/>
    </source>
</evidence>
<dbReference type="SFLD" id="SFLDS00003">
    <property type="entry name" value="Haloacid_Dehalogenase"/>
    <property type="match status" value="1"/>
</dbReference>
<dbReference type="OrthoDB" id="9805604at2"/>
<evidence type="ECO:0000256" key="4">
    <source>
        <dbReference type="ARBA" id="ARBA00011881"/>
    </source>
</evidence>
<dbReference type="Proteomes" id="UP000316798">
    <property type="component" value="Chromosome"/>
</dbReference>
<evidence type="ECO:0000256" key="1">
    <source>
        <dbReference type="ARBA" id="ARBA00000898"/>
    </source>
</evidence>
<dbReference type="InterPro" id="IPR010023">
    <property type="entry name" value="KdsC_fam"/>
</dbReference>